<dbReference type="eggNOG" id="COG0226">
    <property type="taxonomic scope" value="Bacteria"/>
</dbReference>
<comment type="subunit">
    <text evidence="3">The complex is composed of two ATP-binding proteins (PstB), two transmembrane proteins (PstC and PstA) and a solute-binding protein (PstS).</text>
</comment>
<dbReference type="PANTHER" id="PTHR42996:SF1">
    <property type="entry name" value="PHOSPHATE-BINDING PROTEIN PSTS"/>
    <property type="match status" value="1"/>
</dbReference>
<keyword evidence="7" id="KW-0732">Signal</keyword>
<dbReference type="GO" id="GO:0043190">
    <property type="term" value="C:ATP-binding cassette (ABC) transporter complex"/>
    <property type="evidence" value="ECO:0007669"/>
    <property type="project" value="InterPro"/>
</dbReference>
<proteinExistence type="inferred from homology"/>
<keyword evidence="4 6" id="KW-0813">Transport</keyword>
<evidence type="ECO:0000313" key="10">
    <source>
        <dbReference type="Proteomes" id="UP000008963"/>
    </source>
</evidence>
<evidence type="ECO:0000256" key="1">
    <source>
        <dbReference type="ARBA" id="ARBA00002841"/>
    </source>
</evidence>
<evidence type="ECO:0000256" key="3">
    <source>
        <dbReference type="ARBA" id="ARBA00011529"/>
    </source>
</evidence>
<dbReference type="NCBIfam" id="TIGR00975">
    <property type="entry name" value="3a0107s03"/>
    <property type="match status" value="1"/>
</dbReference>
<dbReference type="KEGG" id="bmx:BMS_2384"/>
<sequence length="328" mass="35498">MKKLFSILAVLLISTQVQAVTKVNGAGASFPYPIYSKWFSEYGKLNKDVQFNYQAIGSGGGIRQLIKQTVDFGASDAPMKDKDKKKAAWPVKHIPTVLGAVSVAFNVEVGGTLKLDGQTLADIFMGTITTWNDERIQKLNPGLKLPAKDILIVRRADGSGTTSIFSDYLSTVSKKWEDKIGRGKSLKWPVGIGAKGNDGVTAAVKQTSGAIGYVELAYALKNNLATVALKNKAGEFQKPSVKGVSLSAATLPENASVTASIVDAKGKGVYPISAFTYILLPVKEETTQLKEVKKFLNWALTDGQEMTEELHYAPLPKSLVKRMLKEIK</sequence>
<dbReference type="HOGENOM" id="CLU_034528_1_1_7"/>
<gene>
    <name evidence="9" type="primary">pstS</name>
    <name evidence="9" type="ordered locus">BMS_2384</name>
</gene>
<comment type="similarity">
    <text evidence="2 6">Belongs to the PstS family.</text>
</comment>
<feature type="signal peptide" evidence="7">
    <location>
        <begin position="1"/>
        <end position="19"/>
    </location>
</feature>
<organism evidence="9 10">
    <name type="scientific">Halobacteriovorax marinus (strain ATCC BAA-682 / DSM 15412 / SJ)</name>
    <name type="common">Bacteriovorax marinus</name>
    <dbReference type="NCBI Taxonomy" id="862908"/>
    <lineage>
        <taxon>Bacteria</taxon>
        <taxon>Pseudomonadati</taxon>
        <taxon>Bdellovibrionota</taxon>
        <taxon>Bacteriovoracia</taxon>
        <taxon>Bacteriovoracales</taxon>
        <taxon>Halobacteriovoraceae</taxon>
        <taxon>Halobacteriovorax</taxon>
    </lineage>
</organism>
<evidence type="ECO:0000256" key="6">
    <source>
        <dbReference type="PIRNR" id="PIRNR002756"/>
    </source>
</evidence>
<name>E1X4V4_HALMS</name>
<evidence type="ECO:0000256" key="4">
    <source>
        <dbReference type="ARBA" id="ARBA00022448"/>
    </source>
</evidence>
<dbReference type="Proteomes" id="UP000008963">
    <property type="component" value="Chromosome"/>
</dbReference>
<dbReference type="RefSeq" id="WP_014244957.1">
    <property type="nucleotide sequence ID" value="NC_016620.1"/>
</dbReference>
<feature type="chain" id="PRO_5003154546" description="Phosphate-binding protein" evidence="7">
    <location>
        <begin position="20"/>
        <end position="328"/>
    </location>
</feature>
<dbReference type="Pfam" id="PF12849">
    <property type="entry name" value="PBP_like_2"/>
    <property type="match status" value="1"/>
</dbReference>
<dbReference type="InterPro" id="IPR024370">
    <property type="entry name" value="PBP_domain"/>
</dbReference>
<dbReference type="PATRIC" id="fig|862908.3.peg.2270"/>
<dbReference type="AlphaFoldDB" id="E1X4V4"/>
<dbReference type="OrthoDB" id="9801510at2"/>
<dbReference type="InterPro" id="IPR050962">
    <property type="entry name" value="Phosphate-bind_PstS"/>
</dbReference>
<dbReference type="SUPFAM" id="SSF53850">
    <property type="entry name" value="Periplasmic binding protein-like II"/>
    <property type="match status" value="1"/>
</dbReference>
<reference evidence="10" key="1">
    <citation type="journal article" date="2013" name="ISME J.">
        <title>A small predatory core genome in the divergent marine Bacteriovorax marinus SJ and the terrestrial Bdellovibrio bacteriovorus.</title>
        <authorList>
            <person name="Crossman L.C."/>
            <person name="Chen H."/>
            <person name="Cerdeno-Tarraga A.M."/>
            <person name="Brooks K."/>
            <person name="Quail M.A."/>
            <person name="Pineiro S.A."/>
            <person name="Hobley L."/>
            <person name="Sockett R.E."/>
            <person name="Bentley S.D."/>
            <person name="Parkhill J."/>
            <person name="Williams H.N."/>
            <person name="Stine O.C."/>
        </authorList>
    </citation>
    <scope>NUCLEOTIDE SEQUENCE [LARGE SCALE GENOMIC DNA]</scope>
    <source>
        <strain evidence="10">ATCC BAA-682 / DSM 15412 / SJ</strain>
    </source>
</reference>
<evidence type="ECO:0000256" key="2">
    <source>
        <dbReference type="ARBA" id="ARBA00008725"/>
    </source>
</evidence>
<comment type="function">
    <text evidence="1">Part of the ABC transporter complex PstSACB involved in phosphate import.</text>
</comment>
<dbReference type="Gene3D" id="3.40.190.10">
    <property type="entry name" value="Periplasmic binding protein-like II"/>
    <property type="match status" value="2"/>
</dbReference>
<dbReference type="PANTHER" id="PTHR42996">
    <property type="entry name" value="PHOSPHATE-BINDING PROTEIN PSTS"/>
    <property type="match status" value="1"/>
</dbReference>
<protein>
    <recommendedName>
        <fullName evidence="6">Phosphate-binding protein</fullName>
    </recommendedName>
</protein>
<accession>E1X4V4</accession>
<feature type="domain" description="PBP" evidence="8">
    <location>
        <begin position="18"/>
        <end position="302"/>
    </location>
</feature>
<dbReference type="GO" id="GO:0035435">
    <property type="term" value="P:phosphate ion transmembrane transport"/>
    <property type="evidence" value="ECO:0007669"/>
    <property type="project" value="InterPro"/>
</dbReference>
<dbReference type="EMBL" id="FQ312005">
    <property type="protein sequence ID" value="CBW27180.1"/>
    <property type="molecule type" value="Genomic_DNA"/>
</dbReference>
<evidence type="ECO:0000256" key="7">
    <source>
        <dbReference type="SAM" id="SignalP"/>
    </source>
</evidence>
<evidence type="ECO:0000256" key="5">
    <source>
        <dbReference type="ARBA" id="ARBA00022592"/>
    </source>
</evidence>
<dbReference type="CDD" id="cd13565">
    <property type="entry name" value="PBP2_PstS"/>
    <property type="match status" value="1"/>
</dbReference>
<evidence type="ECO:0000259" key="8">
    <source>
        <dbReference type="Pfam" id="PF12849"/>
    </source>
</evidence>
<dbReference type="GO" id="GO:0042301">
    <property type="term" value="F:phosphate ion binding"/>
    <property type="evidence" value="ECO:0007669"/>
    <property type="project" value="InterPro"/>
</dbReference>
<evidence type="ECO:0000313" key="9">
    <source>
        <dbReference type="EMBL" id="CBW27180.1"/>
    </source>
</evidence>
<dbReference type="InterPro" id="IPR005673">
    <property type="entry name" value="ABC_phos-bd_PstS"/>
</dbReference>
<keyword evidence="5 6" id="KW-0592">Phosphate transport</keyword>
<keyword evidence="10" id="KW-1185">Reference proteome</keyword>
<dbReference type="PIRSF" id="PIRSF002756">
    <property type="entry name" value="PstS"/>
    <property type="match status" value="1"/>
</dbReference>
<dbReference type="STRING" id="862908.BMS_2384"/>